<evidence type="ECO:0000256" key="6">
    <source>
        <dbReference type="ARBA" id="ARBA00023306"/>
    </source>
</evidence>
<evidence type="ECO:0000256" key="7">
    <source>
        <dbReference type="SAM" id="Coils"/>
    </source>
</evidence>
<keyword evidence="2 9" id="KW-0132">Cell division</keyword>
<keyword evidence="5 8" id="KW-0472">Membrane</keyword>
<dbReference type="GO" id="GO:0043093">
    <property type="term" value="P:FtsZ-dependent cytokinesis"/>
    <property type="evidence" value="ECO:0007669"/>
    <property type="project" value="TreeGrafter"/>
</dbReference>
<name>A0A1T4N491_9FIRM</name>
<dbReference type="PANTHER" id="PTHR37485:SF1">
    <property type="entry name" value="CELL DIVISION PROTEIN FTSB"/>
    <property type="match status" value="1"/>
</dbReference>
<dbReference type="Pfam" id="PF04977">
    <property type="entry name" value="DivIC"/>
    <property type="match status" value="1"/>
</dbReference>
<keyword evidence="6" id="KW-0131">Cell cycle</keyword>
<protein>
    <submittedName>
        <fullName evidence="9">Cell division protein FtsB</fullName>
    </submittedName>
</protein>
<sequence length="123" mass="14350">MKKGNVNRNSTDELTNIFLKYINKFKKYAKTSKKLMIVSLIILVSIVYSFFKADAKIKNMKHRLRGLETEAKKLNREVSILNRKLDRVNSNEFIEEIARKDLGLVKPGETLYIIIEEDNSQDK</sequence>
<evidence type="ECO:0000313" key="9">
    <source>
        <dbReference type="EMBL" id="SJZ73887.1"/>
    </source>
</evidence>
<keyword evidence="7" id="KW-0175">Coiled coil</keyword>
<evidence type="ECO:0000256" key="5">
    <source>
        <dbReference type="ARBA" id="ARBA00023136"/>
    </source>
</evidence>
<evidence type="ECO:0000313" key="10">
    <source>
        <dbReference type="Proteomes" id="UP000190625"/>
    </source>
</evidence>
<evidence type="ECO:0000256" key="2">
    <source>
        <dbReference type="ARBA" id="ARBA00022618"/>
    </source>
</evidence>
<dbReference type="OrthoDB" id="9815382at2"/>
<evidence type="ECO:0000256" key="1">
    <source>
        <dbReference type="ARBA" id="ARBA00022475"/>
    </source>
</evidence>
<dbReference type="RefSeq" id="WP_078810146.1">
    <property type="nucleotide sequence ID" value="NZ_FUWM01000013.1"/>
</dbReference>
<dbReference type="InterPro" id="IPR007060">
    <property type="entry name" value="FtsL/DivIC"/>
</dbReference>
<dbReference type="STRING" id="142842.SAMN02745118_01680"/>
<dbReference type="AlphaFoldDB" id="A0A1T4N491"/>
<dbReference type="InterPro" id="IPR023081">
    <property type="entry name" value="Cell_div_FtsB"/>
</dbReference>
<feature type="coiled-coil region" evidence="7">
    <location>
        <begin position="57"/>
        <end position="91"/>
    </location>
</feature>
<dbReference type="PANTHER" id="PTHR37485">
    <property type="entry name" value="CELL DIVISION PROTEIN FTSB"/>
    <property type="match status" value="1"/>
</dbReference>
<feature type="transmembrane region" description="Helical" evidence="8">
    <location>
        <begin position="35"/>
        <end position="51"/>
    </location>
</feature>
<reference evidence="10" key="1">
    <citation type="submission" date="2017-02" db="EMBL/GenBank/DDBJ databases">
        <authorList>
            <person name="Varghese N."/>
            <person name="Submissions S."/>
        </authorList>
    </citation>
    <scope>NUCLEOTIDE SEQUENCE [LARGE SCALE GENOMIC DNA]</scope>
    <source>
        <strain evidence="10">ATCC BAA-73</strain>
    </source>
</reference>
<organism evidence="9 10">
    <name type="scientific">Selenihalanaerobacter shriftii</name>
    <dbReference type="NCBI Taxonomy" id="142842"/>
    <lineage>
        <taxon>Bacteria</taxon>
        <taxon>Bacillati</taxon>
        <taxon>Bacillota</taxon>
        <taxon>Clostridia</taxon>
        <taxon>Halanaerobiales</taxon>
        <taxon>Halobacteroidaceae</taxon>
        <taxon>Selenihalanaerobacter</taxon>
    </lineage>
</organism>
<evidence type="ECO:0000256" key="8">
    <source>
        <dbReference type="SAM" id="Phobius"/>
    </source>
</evidence>
<evidence type="ECO:0000256" key="3">
    <source>
        <dbReference type="ARBA" id="ARBA00022692"/>
    </source>
</evidence>
<evidence type="ECO:0000256" key="4">
    <source>
        <dbReference type="ARBA" id="ARBA00022989"/>
    </source>
</evidence>
<dbReference type="GO" id="GO:0030428">
    <property type="term" value="C:cell septum"/>
    <property type="evidence" value="ECO:0007669"/>
    <property type="project" value="TreeGrafter"/>
</dbReference>
<keyword evidence="10" id="KW-1185">Reference proteome</keyword>
<dbReference type="Proteomes" id="UP000190625">
    <property type="component" value="Unassembled WGS sequence"/>
</dbReference>
<dbReference type="EMBL" id="FUWM01000013">
    <property type="protein sequence ID" value="SJZ73887.1"/>
    <property type="molecule type" value="Genomic_DNA"/>
</dbReference>
<keyword evidence="1" id="KW-1003">Cell membrane</keyword>
<keyword evidence="4 8" id="KW-1133">Transmembrane helix</keyword>
<accession>A0A1T4N491</accession>
<proteinExistence type="predicted"/>
<keyword evidence="3 8" id="KW-0812">Transmembrane</keyword>
<gene>
    <name evidence="9" type="ORF">SAMN02745118_01680</name>
</gene>